<evidence type="ECO:0000313" key="2">
    <source>
        <dbReference type="EMBL" id="NOV33243.1"/>
    </source>
</evidence>
<dbReference type="RefSeq" id="XP_037282322.1">
    <property type="nucleotide sequence ID" value="XM_037426425.1"/>
</dbReference>
<sequence length="128" mass="14204">MRPHFMIVVAIAALCLVGTHARCPSIRGTFSDCRFEQCTPTECERRGLECCPKPCGGSWCVKGVSNLQMLLDYFPRYLHCPQIEPPRPGQCEGRRNTTTCEDIKCEEHGGICCKLACGEPLCVAIKPQ</sequence>
<keyword evidence="1" id="KW-0732">Signal</keyword>
<protein>
    <submittedName>
        <fullName evidence="2">Putative conserved secreted protein</fullName>
    </submittedName>
</protein>
<dbReference type="OMA" id="SPCPQFL"/>
<accession>A0A6M2CHF0</accession>
<reference evidence="2" key="1">
    <citation type="submission" date="2019-09" db="EMBL/GenBank/DDBJ databases">
        <title>Organ-specific transcriptomic study of the physiology of the cattle tick, Rhipicephalus microplus.</title>
        <authorList>
            <person name="Tirloni L."/>
            <person name="Braz G."/>
            <person name="Gandara A.C.P."/>
            <person name="Sabadin G.A."/>
            <person name="da Silva R.M."/>
            <person name="Guizzo M.G."/>
            <person name="Machado J.A."/>
            <person name="Costa E.P."/>
            <person name="Gomes H.F."/>
            <person name="Moraes J."/>
            <person name="Mota M.B.S."/>
            <person name="Mesquita R.D."/>
            <person name="Alvarenga P.H."/>
            <person name="Alves F."/>
            <person name="Seixas A."/>
            <person name="da Fonseca R.N."/>
            <person name="Fogaca A."/>
            <person name="Logullo C."/>
            <person name="Tanaka A."/>
            <person name="Daffre S."/>
            <person name="Termignoni C."/>
            <person name="Vaz I.S.Jr."/>
            <person name="Oliveira P.L."/>
            <person name="Ribeiro J.M."/>
        </authorList>
    </citation>
    <scope>NUCLEOTIDE SEQUENCE</scope>
    <source>
        <strain evidence="2">Porto Alegre</strain>
    </source>
</reference>
<dbReference type="OrthoDB" id="6476715at2759"/>
<dbReference type="AlphaFoldDB" id="A0A6M2CHF0"/>
<evidence type="ECO:0000256" key="1">
    <source>
        <dbReference type="SAM" id="SignalP"/>
    </source>
</evidence>
<dbReference type="KEGG" id="rmp:119175496"/>
<dbReference type="EMBL" id="GHWJ01000506">
    <property type="protein sequence ID" value="NOV33243.1"/>
    <property type="molecule type" value="Transcribed_RNA"/>
</dbReference>
<organism evidence="2">
    <name type="scientific">Rhipicephalus microplus</name>
    <name type="common">Cattle tick</name>
    <name type="synonym">Boophilus microplus</name>
    <dbReference type="NCBI Taxonomy" id="6941"/>
    <lineage>
        <taxon>Eukaryota</taxon>
        <taxon>Metazoa</taxon>
        <taxon>Ecdysozoa</taxon>
        <taxon>Arthropoda</taxon>
        <taxon>Chelicerata</taxon>
        <taxon>Arachnida</taxon>
        <taxon>Acari</taxon>
        <taxon>Parasitiformes</taxon>
        <taxon>Ixodida</taxon>
        <taxon>Ixodoidea</taxon>
        <taxon>Ixodidae</taxon>
        <taxon>Rhipicephalinae</taxon>
        <taxon>Rhipicephalus</taxon>
        <taxon>Boophilus</taxon>
    </lineage>
</organism>
<name>A0A6M2CHF0_RHIMP</name>
<feature type="signal peptide" evidence="1">
    <location>
        <begin position="1"/>
        <end position="21"/>
    </location>
</feature>
<feature type="chain" id="PRO_5027074847" evidence="1">
    <location>
        <begin position="22"/>
        <end position="128"/>
    </location>
</feature>
<proteinExistence type="predicted"/>
<dbReference type="VEuPathDB" id="VectorBase:LOC119175496"/>